<organism evidence="5 6">
    <name type="scientific">Cohnella phaseoli</name>
    <dbReference type="NCBI Taxonomy" id="456490"/>
    <lineage>
        <taxon>Bacteria</taxon>
        <taxon>Bacillati</taxon>
        <taxon>Bacillota</taxon>
        <taxon>Bacilli</taxon>
        <taxon>Bacillales</taxon>
        <taxon>Paenibacillaceae</taxon>
        <taxon>Cohnella</taxon>
    </lineage>
</organism>
<dbReference type="Pfam" id="PF03965">
    <property type="entry name" value="Penicillinase_R"/>
    <property type="match status" value="1"/>
</dbReference>
<dbReference type="EMBL" id="QRDZ01000059">
    <property type="protein sequence ID" value="RED51968.1"/>
    <property type="molecule type" value="Genomic_DNA"/>
</dbReference>
<keyword evidence="6" id="KW-1185">Reference proteome</keyword>
<dbReference type="RefSeq" id="WP_116065827.1">
    <property type="nucleotide sequence ID" value="NZ_QRDZ01000059.1"/>
</dbReference>
<dbReference type="InterPro" id="IPR036388">
    <property type="entry name" value="WH-like_DNA-bd_sf"/>
</dbReference>
<evidence type="ECO:0000313" key="5">
    <source>
        <dbReference type="EMBL" id="RED51968.1"/>
    </source>
</evidence>
<protein>
    <submittedName>
        <fullName evidence="5">BlaI family penicillinase repressor</fullName>
    </submittedName>
</protein>
<reference evidence="5 6" key="1">
    <citation type="submission" date="2018-07" db="EMBL/GenBank/DDBJ databases">
        <title>Genomic Encyclopedia of Type Strains, Phase III (KMG-III): the genomes of soil and plant-associated and newly described type strains.</title>
        <authorList>
            <person name="Whitman W."/>
        </authorList>
    </citation>
    <scope>NUCLEOTIDE SEQUENCE [LARGE SCALE GENOMIC DNA]</scope>
    <source>
        <strain evidence="5 6">CECT 7287</strain>
    </source>
</reference>
<keyword evidence="3" id="KW-0238">DNA-binding</keyword>
<dbReference type="InterPro" id="IPR036390">
    <property type="entry name" value="WH_DNA-bd_sf"/>
</dbReference>
<dbReference type="GO" id="GO:0003677">
    <property type="term" value="F:DNA binding"/>
    <property type="evidence" value="ECO:0007669"/>
    <property type="project" value="UniProtKB-KW"/>
</dbReference>
<keyword evidence="4" id="KW-0804">Transcription</keyword>
<dbReference type="Gene3D" id="1.10.4040.10">
    <property type="entry name" value="Penicillinase repressor domain"/>
    <property type="match status" value="1"/>
</dbReference>
<sequence length="124" mass="14305">MPESPPISDAEWDIMRIVWQSSPLTAADIIARLSGTKAWKPKTIKTLIGRLVQKGALDFHKEGREYTYFPLVNEEECVREASRSFLDRIYGGALKPMMVHFLESEKLTPEDIKELKDLLREKEK</sequence>
<dbReference type="Proteomes" id="UP000256977">
    <property type="component" value="Unassembled WGS sequence"/>
</dbReference>
<evidence type="ECO:0000256" key="4">
    <source>
        <dbReference type="ARBA" id="ARBA00023163"/>
    </source>
</evidence>
<proteinExistence type="inferred from homology"/>
<dbReference type="Gene3D" id="1.10.10.10">
    <property type="entry name" value="Winged helix-like DNA-binding domain superfamily/Winged helix DNA-binding domain"/>
    <property type="match status" value="1"/>
</dbReference>
<comment type="similarity">
    <text evidence="1">Belongs to the BlaI transcriptional regulatory family.</text>
</comment>
<dbReference type="PIRSF" id="PIRSF019455">
    <property type="entry name" value="CopR_AtkY"/>
    <property type="match status" value="1"/>
</dbReference>
<evidence type="ECO:0000256" key="3">
    <source>
        <dbReference type="ARBA" id="ARBA00023125"/>
    </source>
</evidence>
<name>A0A3D9HR62_9BACL</name>
<gene>
    <name evidence="5" type="ORF">DFP98_15917</name>
</gene>
<dbReference type="OrthoDB" id="1849040at2"/>
<dbReference type="GO" id="GO:0045892">
    <property type="term" value="P:negative regulation of DNA-templated transcription"/>
    <property type="evidence" value="ECO:0007669"/>
    <property type="project" value="InterPro"/>
</dbReference>
<evidence type="ECO:0000256" key="1">
    <source>
        <dbReference type="ARBA" id="ARBA00011046"/>
    </source>
</evidence>
<evidence type="ECO:0000256" key="2">
    <source>
        <dbReference type="ARBA" id="ARBA00023015"/>
    </source>
</evidence>
<dbReference type="AlphaFoldDB" id="A0A3D9HR62"/>
<accession>A0A3D9HR62</accession>
<dbReference type="InterPro" id="IPR005650">
    <property type="entry name" value="BlaI_family"/>
</dbReference>
<evidence type="ECO:0000313" key="6">
    <source>
        <dbReference type="Proteomes" id="UP000256977"/>
    </source>
</evidence>
<keyword evidence="2" id="KW-0805">Transcription regulation</keyword>
<comment type="caution">
    <text evidence="5">The sequence shown here is derived from an EMBL/GenBank/DDBJ whole genome shotgun (WGS) entry which is preliminary data.</text>
</comment>
<dbReference type="SUPFAM" id="SSF46785">
    <property type="entry name" value="Winged helix' DNA-binding domain"/>
    <property type="match status" value="1"/>
</dbReference>